<dbReference type="Pfam" id="PF00827">
    <property type="entry name" value="Ribosomal_L15e"/>
    <property type="match status" value="1"/>
</dbReference>
<dbReference type="SMART" id="SM01384">
    <property type="entry name" value="Ribosomal_L15e"/>
    <property type="match status" value="1"/>
</dbReference>
<dbReference type="NCBIfam" id="NF003269">
    <property type="entry name" value="PRK04243.1"/>
    <property type="match status" value="1"/>
</dbReference>
<protein>
    <recommendedName>
        <fullName evidence="4 5">Large ribosomal subunit protein eL15</fullName>
    </recommendedName>
</protein>
<dbReference type="STRING" id="671065.MetMK1DRAFT_00022060"/>
<keyword evidence="7" id="KW-1185">Reference proteome</keyword>
<dbReference type="InterPro" id="IPR020926">
    <property type="entry name" value="Ribosomal_eL15_arc"/>
</dbReference>
<evidence type="ECO:0000256" key="1">
    <source>
        <dbReference type="ARBA" id="ARBA00006857"/>
    </source>
</evidence>
<dbReference type="Gene3D" id="3.40.1120.10">
    <property type="entry name" value="Ribosomal protein l15e"/>
    <property type="match status" value="1"/>
</dbReference>
<evidence type="ECO:0000256" key="5">
    <source>
        <dbReference type="HAMAP-Rule" id="MF_00256"/>
    </source>
</evidence>
<organism evidence="6 7">
    <name type="scientific">Metallosphaera yellowstonensis MK1</name>
    <dbReference type="NCBI Taxonomy" id="671065"/>
    <lineage>
        <taxon>Archaea</taxon>
        <taxon>Thermoproteota</taxon>
        <taxon>Thermoprotei</taxon>
        <taxon>Sulfolobales</taxon>
        <taxon>Sulfolobaceae</taxon>
        <taxon>Metallosphaera</taxon>
    </lineage>
</organism>
<dbReference type="HOGENOM" id="CLU_080796_1_0_2"/>
<dbReference type="GO" id="GO:0002181">
    <property type="term" value="P:cytoplasmic translation"/>
    <property type="evidence" value="ECO:0007669"/>
    <property type="project" value="TreeGrafter"/>
</dbReference>
<dbReference type="GO" id="GO:0003735">
    <property type="term" value="F:structural constituent of ribosome"/>
    <property type="evidence" value="ECO:0007669"/>
    <property type="project" value="InterPro"/>
</dbReference>
<dbReference type="InterPro" id="IPR024794">
    <property type="entry name" value="Rbsml_eL15_core_dom_sf"/>
</dbReference>
<dbReference type="HAMAP" id="MF_00256">
    <property type="entry name" value="Ribosomal_eL15"/>
    <property type="match status" value="1"/>
</dbReference>
<accession>H2C6M3</accession>
<reference evidence="6 7" key="1">
    <citation type="submission" date="2012-01" db="EMBL/GenBank/DDBJ databases">
        <title>Improved High-Quality Draft sequence of Metallosphaera yellowstonensis MK1.</title>
        <authorList>
            <consortium name="US DOE Joint Genome Institute"/>
            <person name="Lucas S."/>
            <person name="Han J."/>
            <person name="Cheng J.-F."/>
            <person name="Goodwin L."/>
            <person name="Pitluck S."/>
            <person name="Peters L."/>
            <person name="Teshima H."/>
            <person name="Detter J.C."/>
            <person name="Han C."/>
            <person name="Tapia R."/>
            <person name="Land M."/>
            <person name="Hauser L."/>
            <person name="Kyrpides N."/>
            <person name="Kozubal M."/>
            <person name="Macur R.E."/>
            <person name="Jay Z."/>
            <person name="Inskeep W."/>
            <person name="Woyke T."/>
        </authorList>
    </citation>
    <scope>NUCLEOTIDE SEQUENCE [LARGE SCALE GENOMIC DNA]</scope>
    <source>
        <strain evidence="6 7">MK1</strain>
    </source>
</reference>
<dbReference type="FunFam" id="3.40.1120.10:FF:000002">
    <property type="entry name" value="50S ribosomal protein L15e"/>
    <property type="match status" value="1"/>
</dbReference>
<dbReference type="GO" id="GO:0003723">
    <property type="term" value="F:RNA binding"/>
    <property type="evidence" value="ECO:0007669"/>
    <property type="project" value="TreeGrafter"/>
</dbReference>
<dbReference type="AlphaFoldDB" id="H2C6M3"/>
<dbReference type="PANTHER" id="PTHR11847">
    <property type="entry name" value="RIBOSOMAL PROTEIN L15"/>
    <property type="match status" value="1"/>
</dbReference>
<evidence type="ECO:0000313" key="6">
    <source>
        <dbReference type="EMBL" id="EHP69450.1"/>
    </source>
</evidence>
<evidence type="ECO:0000256" key="2">
    <source>
        <dbReference type="ARBA" id="ARBA00022980"/>
    </source>
</evidence>
<proteinExistence type="inferred from homology"/>
<dbReference type="EMBL" id="JH597768">
    <property type="protein sequence ID" value="EHP69450.1"/>
    <property type="molecule type" value="Genomic_DNA"/>
</dbReference>
<evidence type="ECO:0000256" key="3">
    <source>
        <dbReference type="ARBA" id="ARBA00023274"/>
    </source>
</evidence>
<dbReference type="InterPro" id="IPR000439">
    <property type="entry name" value="Ribosomal_eL15"/>
</dbReference>
<comment type="similarity">
    <text evidence="1 5">Belongs to the eukaryotic ribosomal protein eL15 family.</text>
</comment>
<dbReference type="SUPFAM" id="SSF54189">
    <property type="entry name" value="Ribosomal proteins S24e, L23 and L15e"/>
    <property type="match status" value="1"/>
</dbReference>
<dbReference type="OrthoDB" id="8183at2157"/>
<gene>
    <name evidence="5" type="primary">rpl15e</name>
    <name evidence="6" type="ORF">MetMK1DRAFT_00022060</name>
</gene>
<evidence type="ECO:0000256" key="4">
    <source>
        <dbReference type="ARBA" id="ARBA00035214"/>
    </source>
</evidence>
<dbReference type="Proteomes" id="UP000003980">
    <property type="component" value="Unassembled WGS sequence"/>
</dbReference>
<keyword evidence="2 5" id="KW-0689">Ribosomal protein</keyword>
<dbReference type="eggNOG" id="arCOG04209">
    <property type="taxonomic scope" value="Archaea"/>
</dbReference>
<dbReference type="GO" id="GO:0022625">
    <property type="term" value="C:cytosolic large ribosomal subunit"/>
    <property type="evidence" value="ECO:0007669"/>
    <property type="project" value="TreeGrafter"/>
</dbReference>
<evidence type="ECO:0000313" key="7">
    <source>
        <dbReference type="Proteomes" id="UP000003980"/>
    </source>
</evidence>
<name>H2C6M3_9CREN</name>
<dbReference type="InterPro" id="IPR012678">
    <property type="entry name" value="Ribosomal_uL23/eL15/eS24_sf"/>
</dbReference>
<dbReference type="RefSeq" id="WP_009073520.1">
    <property type="nucleotide sequence ID" value="NZ_JH597768.1"/>
</dbReference>
<dbReference type="PANTHER" id="PTHR11847:SF4">
    <property type="entry name" value="LARGE RIBOSOMAL SUBUNIT PROTEIN EL15"/>
    <property type="match status" value="1"/>
</dbReference>
<sequence length="216" mass="25290">MVASAYQLMAETWRSEDWKKDVLRNRLIEWRKQHTVTRIEKPTRLDKARSLGYKAKQGFIVVRVKVTRGGREKPRPNSGRRPKRMGVYGFSPAKSLQLIAEEKAARKYPNMQVLGSYYVAEDGLYKYFEVILVDPNHPVIASDPAYKWLRDPANTRRVFRGLTSAGKRARGLLKSRGLKGTQHYKIVKKKRERIQKKRHEASKYYRLQNYDRIPGK</sequence>
<keyword evidence="3 5" id="KW-0687">Ribonucleoprotein</keyword>